<protein>
    <submittedName>
        <fullName evidence="1">Uncharacterized protein</fullName>
    </submittedName>
</protein>
<proteinExistence type="predicted"/>
<keyword evidence="2" id="KW-1185">Reference proteome</keyword>
<evidence type="ECO:0000313" key="2">
    <source>
        <dbReference type="Proteomes" id="UP000825598"/>
    </source>
</evidence>
<organism evidence="1 2">
    <name type="scientific">Mycolicibacterium farcinogenes</name>
    <name type="common">Mycobacterium farcinogenes</name>
    <dbReference type="NCBI Taxonomy" id="1802"/>
    <lineage>
        <taxon>Bacteria</taxon>
        <taxon>Bacillati</taxon>
        <taxon>Actinomycetota</taxon>
        <taxon>Actinomycetes</taxon>
        <taxon>Mycobacteriales</taxon>
        <taxon>Mycobacteriaceae</taxon>
        <taxon>Mycolicibacterium</taxon>
    </lineage>
</organism>
<dbReference type="Proteomes" id="UP000825598">
    <property type="component" value="Chromosome"/>
</dbReference>
<reference evidence="1" key="1">
    <citation type="submission" date="2021-07" db="EMBL/GenBank/DDBJ databases">
        <title>Complete Genome Sequences of Mycobacterium farcinogenes Isolated from Clinical Specimens from Patients in Thailand.</title>
        <authorList>
            <person name="Sodsai P."/>
        </authorList>
    </citation>
    <scope>NUCLEOTIDE SEQUENCE</scope>
    <source>
        <strain evidence="1">BKK/CU-MFGFA-001</strain>
    </source>
</reference>
<evidence type="ECO:0000313" key="1">
    <source>
        <dbReference type="EMBL" id="QZH67081.1"/>
    </source>
</evidence>
<accession>A0ACD1FJ57</accession>
<name>A0ACD1FJ57_MYCFR</name>
<dbReference type="EMBL" id="CP081673">
    <property type="protein sequence ID" value="QZH67081.1"/>
    <property type="molecule type" value="Genomic_DNA"/>
</dbReference>
<sequence>MSRHSRARERLKLAAMTWFVRLLRLIVVIADWWPERGCDQRGGSIGSVGPP</sequence>
<gene>
    <name evidence="1" type="ORF">K6L26_05250</name>
</gene>